<reference evidence="9 10" key="1">
    <citation type="submission" date="2013-02" db="EMBL/GenBank/DDBJ databases">
        <title>The Genome Sequence of Enterococcus pallens BAA-351.</title>
        <authorList>
            <consortium name="The Broad Institute Genome Sequencing Platform"/>
            <consortium name="The Broad Institute Genome Sequencing Center for Infectious Disease"/>
            <person name="Earl A.M."/>
            <person name="Gilmore M.S."/>
            <person name="Lebreton F."/>
            <person name="Walker B."/>
            <person name="Young S.K."/>
            <person name="Zeng Q."/>
            <person name="Gargeya S."/>
            <person name="Fitzgerald M."/>
            <person name="Haas B."/>
            <person name="Abouelleil A."/>
            <person name="Alvarado L."/>
            <person name="Arachchi H.M."/>
            <person name="Berlin A.M."/>
            <person name="Chapman S.B."/>
            <person name="Dewar J."/>
            <person name="Goldberg J."/>
            <person name="Griggs A."/>
            <person name="Gujja S."/>
            <person name="Hansen M."/>
            <person name="Howarth C."/>
            <person name="Imamovic A."/>
            <person name="Larimer J."/>
            <person name="McCowan C."/>
            <person name="Murphy C."/>
            <person name="Neiman D."/>
            <person name="Pearson M."/>
            <person name="Priest M."/>
            <person name="Roberts A."/>
            <person name="Saif S."/>
            <person name="Shea T."/>
            <person name="Sisk P."/>
            <person name="Sykes S."/>
            <person name="Wortman J."/>
            <person name="Nusbaum C."/>
            <person name="Birren B."/>
        </authorList>
    </citation>
    <scope>NUCLEOTIDE SEQUENCE [LARGE SCALE GENOMIC DNA]</scope>
    <source>
        <strain evidence="9 10">ATCC BAA-351</strain>
    </source>
</reference>
<keyword evidence="4" id="KW-0547">Nucleotide-binding</keyword>
<evidence type="ECO:0000256" key="3">
    <source>
        <dbReference type="ARBA" id="ARBA00022649"/>
    </source>
</evidence>
<dbReference type="SUPFAM" id="SSF52540">
    <property type="entry name" value="P-loop containing nucleoside triphosphate hydrolases"/>
    <property type="match status" value="1"/>
</dbReference>
<evidence type="ECO:0000256" key="7">
    <source>
        <dbReference type="ARBA" id="ARBA00048178"/>
    </source>
</evidence>
<dbReference type="Proteomes" id="UP000013782">
    <property type="component" value="Unassembled WGS sequence"/>
</dbReference>
<gene>
    <name evidence="9" type="ORF">UAU_04267</name>
</gene>
<evidence type="ECO:0000256" key="4">
    <source>
        <dbReference type="ARBA" id="ARBA00022741"/>
    </source>
</evidence>
<evidence type="ECO:0000256" key="2">
    <source>
        <dbReference type="ARBA" id="ARBA00011963"/>
    </source>
</evidence>
<accession>R2SJU7</accession>
<dbReference type="eggNOG" id="COG4185">
    <property type="taxonomic scope" value="Bacteria"/>
</dbReference>
<dbReference type="RefSeq" id="WP_010759211.1">
    <property type="nucleotide sequence ID" value="NZ_ASWD01000003.1"/>
</dbReference>
<dbReference type="EC" id="2.7.1.176" evidence="2"/>
<comment type="caution">
    <text evidence="9">The sequence shown here is derived from an EMBL/GenBank/DDBJ whole genome shotgun (WGS) entry which is preliminary data.</text>
</comment>
<dbReference type="EMBL" id="AJAQ01000045">
    <property type="protein sequence ID" value="EOH88449.1"/>
    <property type="molecule type" value="Genomic_DNA"/>
</dbReference>
<dbReference type="HOGENOM" id="CLU_064262_1_0_9"/>
<evidence type="ECO:0000313" key="10">
    <source>
        <dbReference type="Proteomes" id="UP000013782"/>
    </source>
</evidence>
<keyword evidence="5" id="KW-0067">ATP-binding</keyword>
<feature type="domain" description="Zeta toxin" evidence="8">
    <location>
        <begin position="29"/>
        <end position="217"/>
    </location>
</feature>
<evidence type="ECO:0000256" key="1">
    <source>
        <dbReference type="ARBA" id="ARBA00009104"/>
    </source>
</evidence>
<proteinExistence type="inferred from homology"/>
<keyword evidence="3" id="KW-1277">Toxin-antitoxin system</keyword>
<sequence length="276" mass="31574">MSNFNLGYSEQQYSSVLEDTLEALTLSKDPSESPKAFLLGGQPGAGKTALRYAVIKEIGTNVIVVDNDSFKQAHPNFDGIVEQYGKDYVKYVTPFSNRLTEDIVSYLSNESYHLIIEGTLRTIEVPTMTASLLKEKGYEISLYVVAVSKDLSYLGTLARYEYQFSKNAITARETKKEHHDLVVKNLSGNISELYKKNIFKIIKIFDRELNLLYNSERTPLENPKEVLEPILNGEAEKKDLLDQIQRIIQLMEINRHQKAKSYKQLVSRYQSLKKLF</sequence>
<comment type="similarity">
    <text evidence="1">Belongs to the zeta toxin family.</text>
</comment>
<dbReference type="STRING" id="160454.RV10_GL002742"/>
<evidence type="ECO:0000256" key="5">
    <source>
        <dbReference type="ARBA" id="ARBA00022840"/>
    </source>
</evidence>
<dbReference type="GO" id="GO:0016301">
    <property type="term" value="F:kinase activity"/>
    <property type="evidence" value="ECO:0007669"/>
    <property type="project" value="InterPro"/>
</dbReference>
<comment type="catalytic activity">
    <reaction evidence="7">
        <text>UDP-N-acetyl-alpha-D-glucosamine + ATP = UDP-N-acetyl-alpha-D-glucosamine 3'-phosphate + ADP + H(+)</text>
        <dbReference type="Rhea" id="RHEA:32671"/>
        <dbReference type="ChEBI" id="CHEBI:15378"/>
        <dbReference type="ChEBI" id="CHEBI:30616"/>
        <dbReference type="ChEBI" id="CHEBI:57705"/>
        <dbReference type="ChEBI" id="CHEBI:64353"/>
        <dbReference type="ChEBI" id="CHEBI:456216"/>
        <dbReference type="EC" id="2.7.1.176"/>
    </reaction>
</comment>
<evidence type="ECO:0000259" key="8">
    <source>
        <dbReference type="Pfam" id="PF06414"/>
    </source>
</evidence>
<evidence type="ECO:0000256" key="6">
    <source>
        <dbReference type="ARBA" id="ARBA00032897"/>
    </source>
</evidence>
<organism evidence="9 10">
    <name type="scientific">Enterococcus pallens ATCC BAA-351</name>
    <dbReference type="NCBI Taxonomy" id="1158607"/>
    <lineage>
        <taxon>Bacteria</taxon>
        <taxon>Bacillati</taxon>
        <taxon>Bacillota</taxon>
        <taxon>Bacilli</taxon>
        <taxon>Lactobacillales</taxon>
        <taxon>Enterococcaceae</taxon>
        <taxon>Enterococcus</taxon>
    </lineage>
</organism>
<dbReference type="Pfam" id="PF06414">
    <property type="entry name" value="Zeta_toxin"/>
    <property type="match status" value="1"/>
</dbReference>
<dbReference type="AlphaFoldDB" id="R2SJU7"/>
<keyword evidence="10" id="KW-1185">Reference proteome</keyword>
<dbReference type="Gene3D" id="3.40.50.300">
    <property type="entry name" value="P-loop containing nucleotide triphosphate hydrolases"/>
    <property type="match status" value="1"/>
</dbReference>
<evidence type="ECO:0000313" key="9">
    <source>
        <dbReference type="EMBL" id="EOH88449.1"/>
    </source>
</evidence>
<dbReference type="InterPro" id="IPR010488">
    <property type="entry name" value="Zeta_toxin_domain"/>
</dbReference>
<protein>
    <recommendedName>
        <fullName evidence="6">UDP-N-acetylglucosamine kinase</fullName>
        <ecNumber evidence="2">2.7.1.176</ecNumber>
    </recommendedName>
    <alternativeName>
        <fullName evidence="6">UDP-N-acetylglucosamine kinase</fullName>
    </alternativeName>
</protein>
<dbReference type="InterPro" id="IPR027417">
    <property type="entry name" value="P-loop_NTPase"/>
</dbReference>
<dbReference type="PATRIC" id="fig|1158607.3.peg.4245"/>
<dbReference type="GO" id="GO:0005524">
    <property type="term" value="F:ATP binding"/>
    <property type="evidence" value="ECO:0007669"/>
    <property type="project" value="UniProtKB-KW"/>
</dbReference>
<name>R2SJU7_9ENTE</name>
<dbReference type="OrthoDB" id="9792687at2"/>